<evidence type="ECO:0000313" key="10">
    <source>
        <dbReference type="Proteomes" id="UP000619376"/>
    </source>
</evidence>
<dbReference type="GO" id="GO:0016020">
    <property type="term" value="C:membrane"/>
    <property type="evidence" value="ECO:0007669"/>
    <property type="project" value="UniProtKB-SubCell"/>
</dbReference>
<comment type="caution">
    <text evidence="8">The sequence shown here is derived from an EMBL/GenBank/DDBJ whole genome shotgun (WGS) entry which is preliminary data.</text>
</comment>
<dbReference type="EMBL" id="JACHFK010000005">
    <property type="protein sequence ID" value="MBB5376876.1"/>
    <property type="molecule type" value="Genomic_DNA"/>
</dbReference>
<reference evidence="7" key="4">
    <citation type="submission" date="2024-05" db="EMBL/GenBank/DDBJ databases">
        <authorList>
            <person name="Sun Q."/>
            <person name="Zhou Y."/>
        </authorList>
    </citation>
    <scope>NUCLEOTIDE SEQUENCE</scope>
    <source>
        <strain evidence="7">CGMCC 1.18437</strain>
    </source>
</reference>
<dbReference type="EMBL" id="BNAJ01000005">
    <property type="protein sequence ID" value="GHF46005.1"/>
    <property type="molecule type" value="Genomic_DNA"/>
</dbReference>
<feature type="transmembrane region" description="Helical" evidence="6">
    <location>
        <begin position="33"/>
        <end position="55"/>
    </location>
</feature>
<evidence type="ECO:0000256" key="6">
    <source>
        <dbReference type="SAM" id="Phobius"/>
    </source>
</evidence>
<evidence type="ECO:0000256" key="1">
    <source>
        <dbReference type="ARBA" id="ARBA00004141"/>
    </source>
</evidence>
<dbReference type="AlphaFoldDB" id="A0A7W8KH34"/>
<evidence type="ECO:0000313" key="9">
    <source>
        <dbReference type="Proteomes" id="UP000539473"/>
    </source>
</evidence>
<dbReference type="InterPro" id="IPR017501">
    <property type="entry name" value="Phage_infect_YhgE_C"/>
</dbReference>
<reference evidence="10" key="2">
    <citation type="journal article" date="2019" name="Int. J. Syst. Evol. Microbiol.">
        <title>The Global Catalogue of Microorganisms (GCM) 10K type strain sequencing project: providing services to taxonomists for standard genome sequencing and annotation.</title>
        <authorList>
            <consortium name="The Broad Institute Genomics Platform"/>
            <consortium name="The Broad Institute Genome Sequencing Center for Infectious Disease"/>
            <person name="Wu L."/>
            <person name="Ma J."/>
        </authorList>
    </citation>
    <scope>NUCLEOTIDE SEQUENCE [LARGE SCALE GENOMIC DNA]</scope>
    <source>
        <strain evidence="10">CGMCC 1.18437</strain>
    </source>
</reference>
<keyword evidence="4 6" id="KW-0472">Membrane</keyword>
<dbReference type="NCBIfam" id="TIGR03062">
    <property type="entry name" value="pip_yhgE_Cterm"/>
    <property type="match status" value="1"/>
</dbReference>
<sequence>MPARAPLFLHATRDDYRRLGPAERRLWRWPMMWLAAAVITAAPLGYAVLSLAGALDPSGHLDTLPVALVNLDQGAVIRGQRAALGRDLLRDLTATPKFRYTIYATEDAAQNAVRRGDASFALTIPQTFTRFAAAGSSAQHGTLNVYVAGGPTTFAGRVATAFSDDLAAELNATLGSTRWSIVQRTLVGAQQQLTALRSATDRLTDGATQLKIGTRQLAYGAGTLAASATQAAGESRQLVRGAATLSGSVTRLGDRTGRLATDLKTLEAATPGPDQLSRLRAGATRVAAGTGQLTDDLGTLAGSAGTLSNGAGTAAGRARQLGQGSAALAETLPAVLASVEQLAGTAARVAASARAASADATRLSAGARQLAVTLPDLQGRLTQLTGSAAQLAASAATLDTGARTLTPADPALPALQSGLVQVSARARQFSVSAGTFAQQLARMNATLRTQFLVPQAVREDVAALAAQAERVRADSVLLRARLDQLGAPLRRAAGSPAASPVAAAPLPAAGAATLSAARAGVTAAAQQARALSSGAGPLATRARTLTTAAGQLTTQAGAARSGAAAAVQGVRDLGRDATDLAGRVQGMQTGAAALAGRATRAAADARSVQGDAGTLQAGVSTLADSTVAFRASLARLRGQLPGQGDLTAVTGGARTLATTSGTLGQTLAAVASGATDLQRGASDVNVGAGRLLADLTSLQGQIPPRLDALTGDPARLNVSVAPAVQTFAPVRTDGAALAPAVVALSLWMGVTLTTFIFPYQQLPRSGRRSAQLARVLRKATVPAALVAAQAVLVLLGVHAIGVEILHPAQAVLTAVVTGATFLMLVLALVVCFGATGRLLALLLLVLQLAVVGGSAPIETAPRLIQVIHAWLPVTPSAGALSHALSGALEGRSAAFMLALLAVLVASFGMALLGRRRWEFVADEDFKPLISAPMTSRDVPPDPYIDAPGPRDLPERAMHG</sequence>
<dbReference type="PANTHER" id="PTHR43077:SF10">
    <property type="entry name" value="TRANSPORT PERMEASE PROTEIN"/>
    <property type="match status" value="1"/>
</dbReference>
<accession>A0A7W8KH34</accession>
<comment type="subcellular location">
    <subcellularLocation>
        <location evidence="1">Membrane</location>
        <topology evidence="1">Multi-pass membrane protein</topology>
    </subcellularLocation>
</comment>
<evidence type="ECO:0000313" key="8">
    <source>
        <dbReference type="EMBL" id="MBB5376876.1"/>
    </source>
</evidence>
<keyword evidence="10" id="KW-1185">Reference proteome</keyword>
<keyword evidence="2 6" id="KW-0812">Transmembrane</keyword>
<feature type="transmembrane region" description="Helical" evidence="6">
    <location>
        <begin position="780"/>
        <end position="802"/>
    </location>
</feature>
<protein>
    <submittedName>
        <fullName evidence="8">Putative membrane protein</fullName>
    </submittedName>
</protein>
<keyword evidence="3 6" id="KW-1133">Transmembrane helix</keyword>
<dbReference type="PANTHER" id="PTHR43077">
    <property type="entry name" value="TRANSPORT PERMEASE YVFS-RELATED"/>
    <property type="match status" value="1"/>
</dbReference>
<feature type="region of interest" description="Disordered" evidence="5">
    <location>
        <begin position="931"/>
        <end position="959"/>
    </location>
</feature>
<name>A0A7W8KH34_9DEIO</name>
<dbReference type="Proteomes" id="UP000619376">
    <property type="component" value="Unassembled WGS sequence"/>
</dbReference>
<reference evidence="8 9" key="3">
    <citation type="submission" date="2020-08" db="EMBL/GenBank/DDBJ databases">
        <title>Genomic Encyclopedia of Type Strains, Phase IV (KMG-IV): sequencing the most valuable type-strain genomes for metagenomic binning, comparative biology and taxonomic classification.</title>
        <authorList>
            <person name="Goeker M."/>
        </authorList>
    </citation>
    <scope>NUCLEOTIDE SEQUENCE [LARGE SCALE GENOMIC DNA]</scope>
    <source>
        <strain evidence="8 9">DSM 27521</strain>
    </source>
</reference>
<gene>
    <name evidence="7" type="ORF">GCM10017781_23040</name>
    <name evidence="8" type="ORF">HNQ07_002340</name>
</gene>
<feature type="transmembrane region" description="Helical" evidence="6">
    <location>
        <begin position="736"/>
        <end position="759"/>
    </location>
</feature>
<dbReference type="Proteomes" id="UP000539473">
    <property type="component" value="Unassembled WGS sequence"/>
</dbReference>
<dbReference type="Gene3D" id="1.10.287.950">
    <property type="entry name" value="Methyl-accepting chemotaxis protein"/>
    <property type="match status" value="1"/>
</dbReference>
<dbReference type="Gene3D" id="3.40.1710.10">
    <property type="entry name" value="abc type-2 transporter like domain"/>
    <property type="match status" value="1"/>
</dbReference>
<dbReference type="RefSeq" id="WP_184111921.1">
    <property type="nucleotide sequence ID" value="NZ_BNAJ01000005.1"/>
</dbReference>
<evidence type="ECO:0000256" key="3">
    <source>
        <dbReference type="ARBA" id="ARBA00022989"/>
    </source>
</evidence>
<organism evidence="8 9">
    <name type="scientific">Deinococcus metalli</name>
    <dbReference type="NCBI Taxonomy" id="1141878"/>
    <lineage>
        <taxon>Bacteria</taxon>
        <taxon>Thermotogati</taxon>
        <taxon>Deinococcota</taxon>
        <taxon>Deinococci</taxon>
        <taxon>Deinococcales</taxon>
        <taxon>Deinococcaceae</taxon>
        <taxon>Deinococcus</taxon>
    </lineage>
</organism>
<dbReference type="InterPro" id="IPR051328">
    <property type="entry name" value="T7SS_ABC-Transporter"/>
</dbReference>
<proteinExistence type="predicted"/>
<reference evidence="7" key="1">
    <citation type="journal article" date="2014" name="Int. J. Syst. Evol. Microbiol.">
        <title>Complete genome of a new Firmicutes species belonging to the dominant human colonic microbiota ('Ruminococcus bicirculans') reveals two chromosomes and a selective capacity to utilize plant glucans.</title>
        <authorList>
            <consortium name="NISC Comparative Sequencing Program"/>
            <person name="Wegmann U."/>
            <person name="Louis P."/>
            <person name="Goesmann A."/>
            <person name="Henrissat B."/>
            <person name="Duncan S.H."/>
            <person name="Flint H.J."/>
        </authorList>
    </citation>
    <scope>NUCLEOTIDE SEQUENCE</scope>
    <source>
        <strain evidence="7">CGMCC 1.18437</strain>
    </source>
</reference>
<evidence type="ECO:0000313" key="7">
    <source>
        <dbReference type="EMBL" id="GHF46005.1"/>
    </source>
</evidence>
<feature type="transmembrane region" description="Helical" evidence="6">
    <location>
        <begin position="838"/>
        <end position="857"/>
    </location>
</feature>
<evidence type="ECO:0000256" key="4">
    <source>
        <dbReference type="ARBA" id="ARBA00023136"/>
    </source>
</evidence>
<feature type="transmembrane region" description="Helical" evidence="6">
    <location>
        <begin position="893"/>
        <end position="912"/>
    </location>
</feature>
<feature type="transmembrane region" description="Helical" evidence="6">
    <location>
        <begin position="808"/>
        <end position="831"/>
    </location>
</feature>
<evidence type="ECO:0000256" key="5">
    <source>
        <dbReference type="SAM" id="MobiDB-lite"/>
    </source>
</evidence>
<evidence type="ECO:0000256" key="2">
    <source>
        <dbReference type="ARBA" id="ARBA00022692"/>
    </source>
</evidence>